<keyword evidence="2" id="KW-1185">Reference proteome</keyword>
<dbReference type="AlphaFoldDB" id="A0A5C2SGG2"/>
<evidence type="ECO:0000313" key="2">
    <source>
        <dbReference type="Proteomes" id="UP000313359"/>
    </source>
</evidence>
<gene>
    <name evidence="1" type="ORF">L227DRAFT_33403</name>
</gene>
<sequence length="175" mass="19271">MRPLPPSCLLLHHLYALCSRTCSLVRISKARQTPCGLVGVRPSSRAGRQIRNSIRYLISALHDLNRDSSCSKRVDDPKSLGPDLLDRAYQKARLVTDHVLGPVSTQSAPPSRAKNCPAQLGGDVAHLAAVDPSRLRRVAPNVTRYGGQHALIRRWRRGKYIASHTDHVSDGRCDA</sequence>
<accession>A0A5C2SGG2</accession>
<name>A0A5C2SGG2_9APHY</name>
<reference evidence="1" key="1">
    <citation type="journal article" date="2018" name="Genome Biol. Evol.">
        <title>Genomics and development of Lentinus tigrinus, a white-rot wood-decaying mushroom with dimorphic fruiting bodies.</title>
        <authorList>
            <person name="Wu B."/>
            <person name="Xu Z."/>
            <person name="Knudson A."/>
            <person name="Carlson A."/>
            <person name="Chen N."/>
            <person name="Kovaka S."/>
            <person name="LaButti K."/>
            <person name="Lipzen A."/>
            <person name="Pennachio C."/>
            <person name="Riley R."/>
            <person name="Schakwitz W."/>
            <person name="Umezawa K."/>
            <person name="Ohm R.A."/>
            <person name="Grigoriev I.V."/>
            <person name="Nagy L.G."/>
            <person name="Gibbons J."/>
            <person name="Hibbett D."/>
        </authorList>
    </citation>
    <scope>NUCLEOTIDE SEQUENCE [LARGE SCALE GENOMIC DNA]</scope>
    <source>
        <strain evidence="1">ALCF2SS1-6</strain>
    </source>
</reference>
<protein>
    <submittedName>
        <fullName evidence="1">Uncharacterized protein</fullName>
    </submittedName>
</protein>
<proteinExistence type="predicted"/>
<organism evidence="1 2">
    <name type="scientific">Lentinus tigrinus ALCF2SS1-6</name>
    <dbReference type="NCBI Taxonomy" id="1328759"/>
    <lineage>
        <taxon>Eukaryota</taxon>
        <taxon>Fungi</taxon>
        <taxon>Dikarya</taxon>
        <taxon>Basidiomycota</taxon>
        <taxon>Agaricomycotina</taxon>
        <taxon>Agaricomycetes</taxon>
        <taxon>Polyporales</taxon>
        <taxon>Polyporaceae</taxon>
        <taxon>Lentinus</taxon>
    </lineage>
</organism>
<dbReference type="Proteomes" id="UP000313359">
    <property type="component" value="Unassembled WGS sequence"/>
</dbReference>
<dbReference type="EMBL" id="ML122259">
    <property type="protein sequence ID" value="RPD62347.1"/>
    <property type="molecule type" value="Genomic_DNA"/>
</dbReference>
<evidence type="ECO:0000313" key="1">
    <source>
        <dbReference type="EMBL" id="RPD62347.1"/>
    </source>
</evidence>